<keyword evidence="4" id="KW-0520">NAD</keyword>
<dbReference type="PANTHER" id="PTHR14453">
    <property type="entry name" value="PARP/ZINC FINGER CCCH TYPE DOMAIN CONTAINING PROTEIN"/>
    <property type="match status" value="1"/>
</dbReference>
<evidence type="ECO:0000256" key="2">
    <source>
        <dbReference type="ARBA" id="ARBA00022676"/>
    </source>
</evidence>
<dbReference type="GO" id="GO:0003714">
    <property type="term" value="F:transcription corepressor activity"/>
    <property type="evidence" value="ECO:0007669"/>
    <property type="project" value="TreeGrafter"/>
</dbReference>
<evidence type="ECO:0000313" key="8">
    <source>
        <dbReference type="EMBL" id="KAK3599784.1"/>
    </source>
</evidence>
<feature type="domain" description="Macro" evidence="7">
    <location>
        <begin position="379"/>
        <end position="556"/>
    </location>
</feature>
<keyword evidence="5" id="KW-0539">Nucleus</keyword>
<comment type="subcellular location">
    <subcellularLocation>
        <location evidence="1">Nucleus</location>
    </subcellularLocation>
</comment>
<dbReference type="SMART" id="SM00506">
    <property type="entry name" value="A1pp"/>
    <property type="match status" value="2"/>
</dbReference>
<dbReference type="Proteomes" id="UP001195483">
    <property type="component" value="Unassembled WGS sequence"/>
</dbReference>
<keyword evidence="9" id="KW-1185">Reference proteome</keyword>
<dbReference type="GO" id="GO:0005634">
    <property type="term" value="C:nucleus"/>
    <property type="evidence" value="ECO:0007669"/>
    <property type="project" value="UniProtKB-SubCell"/>
</dbReference>
<reference evidence="8" key="2">
    <citation type="journal article" date="2021" name="Genome Biol. Evol.">
        <title>Developing a high-quality reference genome for a parasitic bivalve with doubly uniparental inheritance (Bivalvia: Unionida).</title>
        <authorList>
            <person name="Smith C.H."/>
        </authorList>
    </citation>
    <scope>NUCLEOTIDE SEQUENCE</scope>
    <source>
        <strain evidence="8">CHS0354</strain>
        <tissue evidence="8">Mantle</tissue>
    </source>
</reference>
<organism evidence="8 9">
    <name type="scientific">Potamilus streckersoni</name>
    <dbReference type="NCBI Taxonomy" id="2493646"/>
    <lineage>
        <taxon>Eukaryota</taxon>
        <taxon>Metazoa</taxon>
        <taxon>Spiralia</taxon>
        <taxon>Lophotrochozoa</taxon>
        <taxon>Mollusca</taxon>
        <taxon>Bivalvia</taxon>
        <taxon>Autobranchia</taxon>
        <taxon>Heteroconchia</taxon>
        <taxon>Palaeoheterodonta</taxon>
        <taxon>Unionida</taxon>
        <taxon>Unionoidea</taxon>
        <taxon>Unionidae</taxon>
        <taxon>Ambleminae</taxon>
        <taxon>Lampsilini</taxon>
        <taxon>Potamilus</taxon>
    </lineage>
</organism>
<dbReference type="EMBL" id="JAEAOA010002176">
    <property type="protein sequence ID" value="KAK3599784.1"/>
    <property type="molecule type" value="Genomic_DNA"/>
</dbReference>
<dbReference type="AlphaFoldDB" id="A0AAE0SXA9"/>
<evidence type="ECO:0000256" key="3">
    <source>
        <dbReference type="ARBA" id="ARBA00022679"/>
    </source>
</evidence>
<dbReference type="GO" id="GO:0005737">
    <property type="term" value="C:cytoplasm"/>
    <property type="evidence" value="ECO:0007669"/>
    <property type="project" value="TreeGrafter"/>
</dbReference>
<protein>
    <recommendedName>
        <fullName evidence="7">Macro domain-containing protein</fullName>
    </recommendedName>
</protein>
<evidence type="ECO:0000313" key="9">
    <source>
        <dbReference type="Proteomes" id="UP001195483"/>
    </source>
</evidence>
<dbReference type="GO" id="GO:0016757">
    <property type="term" value="F:glycosyltransferase activity"/>
    <property type="evidence" value="ECO:0007669"/>
    <property type="project" value="UniProtKB-KW"/>
</dbReference>
<sequence>MLKFIHERMEKELQDFVKFHRIRLVDQSLNSLTFSCDLMDSTSASNETAVVIEPGWEARVEKAFNEKSTSAIKVYEDSRLRTFKFVSRKSNSSILNSLKVNIESVEPLEEYVTGILDGFDSVKLRAFEVLGFKYDVESKTRVQLTIHMNDEQINREIEREKLRGIWGIHSDGGTKELFICCEDSEKYTFQRFHNLIFRCVDTNNIAIDGEMDPEAMDVLRSKIRDMEDSMEPFEQVKLRSKCIRITCRKDLMLECRQQLQDFVNLHIICTCEVYIMSEIADYMHDKMKSQIELYLLKACGKAPDWHFKHSKFYITGNRSVRSKCTEVLYVIASKVIVTWRSVERRGIQDFFTSDAGKNTISRITGCHLKILRQESQTQNICAVVVNEEGQAICIGVMDQYKQSVDGILNVLNEDIEDFRKSANEVEREIADYIQTKGKLTEGEVFVTGSGKLPCFKILHAVAPNWRDGTENEFKKLKRTIEKIFSVAEANSIRSIAMPMVACRTKFGYPMKRAATILLQTITGLCLSRFKSIREIYICDKDSKKIKIVKRLAEELFGAQCFFISRRQILKFDETSVIIPQPNVKLQQRQQTTKQRKGTRIIPLPTGRKVIFAWGDLARLSNCTPPLKADIIVNPCTTFPVLTGNIANSLKAASSYGGTFELEGECRKNEPLGGLQNGSFVVTNTPHMSCDQILHLRIEHNWSNINEKVLYSYINSCMNYALASSVRSIAFPTIGTGTKGYPRDIVARCFMHAITEFSHISTNESLKELIIVIYHRDSETTTAFEKELQSLLPKRPHRLVACIKEEILEDSYQWRMKHTCLDSESGSSSLANPSRSSLIPMGTYLLRNGGSLTLKHGRLEDSGAAVLVSTTSAIPNLQGHISSAIKIAAGGTTIQDELQRNYGKGINVGDIAITGAGNIIGANKVYHLKLEDYNPQKRSQVKSD</sequence>
<reference evidence="8" key="1">
    <citation type="journal article" date="2021" name="Genome Biol. Evol.">
        <title>A High-Quality Reference Genome for a Parasitic Bivalve with Doubly Uniparental Inheritance (Bivalvia: Unionida).</title>
        <authorList>
            <person name="Smith C.H."/>
        </authorList>
    </citation>
    <scope>NUCLEOTIDE SEQUENCE</scope>
    <source>
        <strain evidence="8">CHS0354</strain>
    </source>
</reference>
<dbReference type="Pfam" id="PF01661">
    <property type="entry name" value="Macro"/>
    <property type="match status" value="2"/>
</dbReference>
<feature type="domain" description="Macro" evidence="7">
    <location>
        <begin position="596"/>
        <end position="791"/>
    </location>
</feature>
<feature type="coiled-coil region" evidence="6">
    <location>
        <begin position="408"/>
        <end position="435"/>
    </location>
</feature>
<dbReference type="PROSITE" id="PS51154">
    <property type="entry name" value="MACRO"/>
    <property type="match status" value="2"/>
</dbReference>
<comment type="caution">
    <text evidence="8">The sequence shown here is derived from an EMBL/GenBank/DDBJ whole genome shotgun (WGS) entry which is preliminary data.</text>
</comment>
<name>A0AAE0SXA9_9BIVA</name>
<dbReference type="InterPro" id="IPR002589">
    <property type="entry name" value="Macro_dom"/>
</dbReference>
<gene>
    <name evidence="8" type="ORF">CHS0354_037270</name>
</gene>
<proteinExistence type="predicted"/>
<reference evidence="8" key="3">
    <citation type="submission" date="2023-05" db="EMBL/GenBank/DDBJ databases">
        <authorList>
            <person name="Smith C.H."/>
        </authorList>
    </citation>
    <scope>NUCLEOTIDE SEQUENCE</scope>
    <source>
        <strain evidence="8">CHS0354</strain>
        <tissue evidence="8">Mantle</tissue>
    </source>
</reference>
<dbReference type="PANTHER" id="PTHR14453:SF102">
    <property type="entry name" value="PROTEIN MONO-ADP-RIBOSYLTRANSFERASE PARP14-LIKE"/>
    <property type="match status" value="1"/>
</dbReference>
<keyword evidence="3" id="KW-0808">Transferase</keyword>
<dbReference type="SUPFAM" id="SSF52949">
    <property type="entry name" value="Macro domain-like"/>
    <property type="match status" value="3"/>
</dbReference>
<evidence type="ECO:0000256" key="5">
    <source>
        <dbReference type="ARBA" id="ARBA00023242"/>
    </source>
</evidence>
<evidence type="ECO:0000256" key="6">
    <source>
        <dbReference type="SAM" id="Coils"/>
    </source>
</evidence>
<dbReference type="Gene3D" id="3.40.220.10">
    <property type="entry name" value="Leucine Aminopeptidase, subunit E, domain 1"/>
    <property type="match status" value="3"/>
</dbReference>
<dbReference type="GO" id="GO:0010629">
    <property type="term" value="P:negative regulation of gene expression"/>
    <property type="evidence" value="ECO:0007669"/>
    <property type="project" value="TreeGrafter"/>
</dbReference>
<dbReference type="InterPro" id="IPR043472">
    <property type="entry name" value="Macro_dom-like"/>
</dbReference>
<evidence type="ECO:0000259" key="7">
    <source>
        <dbReference type="PROSITE" id="PS51154"/>
    </source>
</evidence>
<keyword evidence="2" id="KW-0328">Glycosyltransferase</keyword>
<evidence type="ECO:0000256" key="1">
    <source>
        <dbReference type="ARBA" id="ARBA00004123"/>
    </source>
</evidence>
<dbReference type="InterPro" id="IPR052056">
    <property type="entry name" value="Mono-ARTD/PARP"/>
</dbReference>
<accession>A0AAE0SXA9</accession>
<keyword evidence="6" id="KW-0175">Coiled coil</keyword>
<evidence type="ECO:0000256" key="4">
    <source>
        <dbReference type="ARBA" id="ARBA00023027"/>
    </source>
</evidence>